<dbReference type="CDD" id="cd02440">
    <property type="entry name" value="AdoMet_MTases"/>
    <property type="match status" value="1"/>
</dbReference>
<evidence type="ECO:0000313" key="4">
    <source>
        <dbReference type="EMBL" id="MBA4613833.1"/>
    </source>
</evidence>
<evidence type="ECO:0000256" key="2">
    <source>
        <dbReference type="ARBA" id="ARBA00022691"/>
    </source>
</evidence>
<organism evidence="4 5">
    <name type="scientific">Stappia taiwanensis</name>
    <dbReference type="NCBI Taxonomy" id="992267"/>
    <lineage>
        <taxon>Bacteria</taxon>
        <taxon>Pseudomonadati</taxon>
        <taxon>Pseudomonadota</taxon>
        <taxon>Alphaproteobacteria</taxon>
        <taxon>Hyphomicrobiales</taxon>
        <taxon>Stappiaceae</taxon>
        <taxon>Stappia</taxon>
    </lineage>
</organism>
<keyword evidence="2" id="KW-0949">S-adenosyl-L-methionine</keyword>
<accession>A0A838Y4E9</accession>
<dbReference type="GO" id="GO:0008168">
    <property type="term" value="F:methyltransferase activity"/>
    <property type="evidence" value="ECO:0007669"/>
    <property type="project" value="UniProtKB-KW"/>
</dbReference>
<feature type="domain" description="Methyltransferase small" evidence="3">
    <location>
        <begin position="166"/>
        <end position="260"/>
    </location>
</feature>
<evidence type="ECO:0000256" key="1">
    <source>
        <dbReference type="ARBA" id="ARBA00022603"/>
    </source>
</evidence>
<dbReference type="PRINTS" id="PR00507">
    <property type="entry name" value="N12N6MTFRASE"/>
</dbReference>
<dbReference type="Proteomes" id="UP000559404">
    <property type="component" value="Unassembled WGS sequence"/>
</dbReference>
<reference evidence="4 5" key="1">
    <citation type="submission" date="2020-07" db="EMBL/GenBank/DDBJ databases">
        <authorList>
            <person name="Li M."/>
        </authorList>
    </citation>
    <scope>NUCLEOTIDE SEQUENCE [LARGE SCALE GENOMIC DNA]</scope>
    <source>
        <strain evidence="4 5">DSM 23284</strain>
    </source>
</reference>
<gene>
    <name evidence="4" type="ORF">H1W37_19420</name>
</gene>
<comment type="caution">
    <text evidence="4">The sequence shown here is derived from an EMBL/GenBank/DDBJ whole genome shotgun (WGS) entry which is preliminary data.</text>
</comment>
<name>A0A838Y4E9_9HYPH</name>
<proteinExistence type="predicted"/>
<dbReference type="InterPro" id="IPR007848">
    <property type="entry name" value="Small_mtfrase_dom"/>
</dbReference>
<dbReference type="EMBL" id="JACEON010000026">
    <property type="protein sequence ID" value="MBA4613833.1"/>
    <property type="molecule type" value="Genomic_DNA"/>
</dbReference>
<dbReference type="SUPFAM" id="SSF53335">
    <property type="entry name" value="S-adenosyl-L-methionine-dependent methyltransferases"/>
    <property type="match status" value="1"/>
</dbReference>
<reference evidence="4 5" key="2">
    <citation type="submission" date="2020-08" db="EMBL/GenBank/DDBJ databases">
        <title>Stappia taiwanensis sp. nov., isolated from a coastal thermal spring.</title>
        <authorList>
            <person name="Kampfer P."/>
        </authorList>
    </citation>
    <scope>NUCLEOTIDE SEQUENCE [LARGE SCALE GENOMIC DNA]</scope>
    <source>
        <strain evidence="4 5">DSM 23284</strain>
    </source>
</reference>
<dbReference type="AlphaFoldDB" id="A0A838Y4E9"/>
<dbReference type="GO" id="GO:0032259">
    <property type="term" value="P:methylation"/>
    <property type="evidence" value="ECO:0007669"/>
    <property type="project" value="UniProtKB-KW"/>
</dbReference>
<keyword evidence="4" id="KW-0808">Transferase</keyword>
<dbReference type="PROSITE" id="PS00092">
    <property type="entry name" value="N6_MTASE"/>
    <property type="match status" value="1"/>
</dbReference>
<dbReference type="InterPro" id="IPR029063">
    <property type="entry name" value="SAM-dependent_MTases_sf"/>
</dbReference>
<dbReference type="InterPro" id="IPR002052">
    <property type="entry name" value="DNA_methylase_N6_adenine_CS"/>
</dbReference>
<keyword evidence="5" id="KW-1185">Reference proteome</keyword>
<dbReference type="Gene3D" id="3.40.50.150">
    <property type="entry name" value="Vaccinia Virus protein VP39"/>
    <property type="match status" value="1"/>
</dbReference>
<evidence type="ECO:0000313" key="5">
    <source>
        <dbReference type="Proteomes" id="UP000559404"/>
    </source>
</evidence>
<evidence type="ECO:0000259" key="3">
    <source>
        <dbReference type="Pfam" id="PF05175"/>
    </source>
</evidence>
<sequence>MTPNRMRTMADKLQHQIDDKFSDRLSNTPRRQRQAAAAVLDGLHLERTQSALRWLADATEANTLPSCLAGLRSKKAVHELTRARIVRSGGYYDAGVETGEPASESEAARVLWHALADRQRERLEKERIRRALDDARLARIPGYFPTPANLAATVVQVAEIGPRDCVLEPSAGSGALVDAVVSEAPSAPVTAYEIAPRLRAILEMKGHGAALAGSDFMEVTPRQVYDRVIMNPPFENGQDLAHVRRAFEWLMPGGRLVAIMSGNALERSGRRWDEFRAWFESKNGKAELLPAGSFAESGTGVSALLVVVDAPAVAARLVVEPTRSGLQYVLPGCEKVGASAPPAQMDLF</sequence>
<keyword evidence="1 4" id="KW-0489">Methyltransferase</keyword>
<dbReference type="RefSeq" id="WP_181762032.1">
    <property type="nucleotide sequence ID" value="NZ_BMCR01000001.1"/>
</dbReference>
<dbReference type="Pfam" id="PF05175">
    <property type="entry name" value="MTS"/>
    <property type="match status" value="1"/>
</dbReference>
<protein>
    <submittedName>
        <fullName evidence="4">Methyltransferase</fullName>
    </submittedName>
</protein>
<dbReference type="GO" id="GO:0003676">
    <property type="term" value="F:nucleic acid binding"/>
    <property type="evidence" value="ECO:0007669"/>
    <property type="project" value="InterPro"/>
</dbReference>